<dbReference type="PANTHER" id="PTHR13696">
    <property type="entry name" value="P-LOOP CONTAINING NUCLEOSIDE TRIPHOSPHATE HYDROLASE"/>
    <property type="match status" value="1"/>
</dbReference>
<dbReference type="InterPro" id="IPR027417">
    <property type="entry name" value="P-loop_NTPase"/>
</dbReference>
<keyword evidence="3" id="KW-1185">Reference proteome</keyword>
<dbReference type="EMBL" id="BAABWN010000007">
    <property type="protein sequence ID" value="GAA6168563.1"/>
    <property type="molecule type" value="Genomic_DNA"/>
</dbReference>
<evidence type="ECO:0000259" key="1">
    <source>
        <dbReference type="Pfam" id="PF13614"/>
    </source>
</evidence>
<accession>A0ABQ0AAI3</accession>
<evidence type="ECO:0000313" key="2">
    <source>
        <dbReference type="EMBL" id="GAA6168563.1"/>
    </source>
</evidence>
<dbReference type="Gene3D" id="3.40.50.300">
    <property type="entry name" value="P-loop containing nucleotide triphosphate hydrolases"/>
    <property type="match status" value="1"/>
</dbReference>
<evidence type="ECO:0000313" key="3">
    <source>
        <dbReference type="Proteomes" id="UP001465153"/>
    </source>
</evidence>
<dbReference type="Pfam" id="PF13614">
    <property type="entry name" value="AAA_31"/>
    <property type="match status" value="1"/>
</dbReference>
<reference evidence="2 3" key="1">
    <citation type="submission" date="2024-04" db="EMBL/GenBank/DDBJ databases">
        <title>Draft genome sequence of Sessilibacter corallicola NBRC 116591.</title>
        <authorList>
            <person name="Miyakawa T."/>
            <person name="Kusuya Y."/>
            <person name="Miura T."/>
        </authorList>
    </citation>
    <scope>NUCLEOTIDE SEQUENCE [LARGE SCALE GENOMIC DNA]</scope>
    <source>
        <strain evidence="2 3">KU-00831-HH</strain>
    </source>
</reference>
<dbReference type="Proteomes" id="UP001465153">
    <property type="component" value="Unassembled WGS sequence"/>
</dbReference>
<dbReference type="InterPro" id="IPR025669">
    <property type="entry name" value="AAA_dom"/>
</dbReference>
<dbReference type="CDD" id="cd02042">
    <property type="entry name" value="ParAB_family"/>
    <property type="match status" value="1"/>
</dbReference>
<dbReference type="SUPFAM" id="SSF52540">
    <property type="entry name" value="P-loop containing nucleoside triphosphate hydrolases"/>
    <property type="match status" value="1"/>
</dbReference>
<gene>
    <name evidence="2" type="ORF">NBRC116591_23740</name>
</gene>
<comment type="caution">
    <text evidence="2">The sequence shown here is derived from an EMBL/GenBank/DDBJ whole genome shotgun (WGS) entry which is preliminary data.</text>
</comment>
<dbReference type="PANTHER" id="PTHR13696:SF69">
    <property type="entry name" value="PLASMID PARTITIONING PROTEIN-RELATED"/>
    <property type="match status" value="1"/>
</dbReference>
<feature type="domain" description="AAA" evidence="1">
    <location>
        <begin position="1"/>
        <end position="181"/>
    </location>
</feature>
<organism evidence="2 3">
    <name type="scientific">Sessilibacter corallicola</name>
    <dbReference type="NCBI Taxonomy" id="2904075"/>
    <lineage>
        <taxon>Bacteria</taxon>
        <taxon>Pseudomonadati</taxon>
        <taxon>Pseudomonadota</taxon>
        <taxon>Gammaproteobacteria</taxon>
        <taxon>Cellvibrionales</taxon>
        <taxon>Cellvibrionaceae</taxon>
        <taxon>Sessilibacter</taxon>
    </lineage>
</organism>
<dbReference type="RefSeq" id="WP_233089191.1">
    <property type="nucleotide sequence ID" value="NZ_BAABWN010000007.1"/>
</dbReference>
<proteinExistence type="predicted"/>
<sequence length="274" mass="30090">MQVWSFANQKGGVGKTTTTVSISGLAAESGMRVLMLDLDPHGSLTSYWGLNSDTCTSSTYTLFEENKTLTNDRIKSLIHSTSVEGLDFIPSSTALATLERQAIGKDGLGLVVSKTAQLMENDYDLVAVDSPPILGVLMINALAACQKLIIPVQTEHLALKGLERMLHTLKMMSRSRKNELEYLIVPTMFDRRTHASITSLRAIKNTYMEEAWPGKIPIDTRLRDASKAGLAPHVFDPNSRGVTAYASLFKYILGERSARQQPPSEITTLERCVG</sequence>
<dbReference type="InterPro" id="IPR050678">
    <property type="entry name" value="DNA_Partitioning_ATPase"/>
</dbReference>
<name>A0ABQ0AAI3_9GAMM</name>
<protein>
    <submittedName>
        <fullName evidence="2">ParA family protein</fullName>
    </submittedName>
</protein>